<dbReference type="EMBL" id="CP100356">
    <property type="protein sequence ID" value="UTF55813.1"/>
    <property type="molecule type" value="Genomic_DNA"/>
</dbReference>
<evidence type="ECO:0000313" key="5">
    <source>
        <dbReference type="Proteomes" id="UP001056855"/>
    </source>
</evidence>
<dbReference type="InterPro" id="IPR032466">
    <property type="entry name" value="Metal_Hydrolase"/>
</dbReference>
<accession>A0A9E7SZC3</accession>
<dbReference type="CDD" id="cd01293">
    <property type="entry name" value="Bact_CD"/>
    <property type="match status" value="1"/>
</dbReference>
<sequence length="336" mass="37331">MLEPKSIVERTSSQLNWFLAHGVTTVRTHVDTSSRHGNKLVEGLLELCRVYEGVVDVQIVGLPLDSLVRSNAEVEALCNALDAGVDVVGGIPHKEATREDGVEHVKTIVDLADSYDRPLDPHIDESDDSYSRFTGVLASEVEKRSLDTQVTASHLTAMHTYPNAYADKLRGLLARNDISVITNPTTNAELQGRRDDYPRRRGHTRVDELLEAGITVGIGQDNMVDKYHPYGDCDPLGEVLFLAHFGHLTSWYDVPTLWEMVIENNASILGLNSGLKPGNEGSFVLFDAPDSYNALRTRAPRRLVVREGRPVTRRELGTVYVRTNEQWESVDFAVSV</sequence>
<dbReference type="GO" id="GO:0046872">
    <property type="term" value="F:metal ion binding"/>
    <property type="evidence" value="ECO:0007669"/>
    <property type="project" value="UniProtKB-KW"/>
</dbReference>
<proteinExistence type="predicted"/>
<keyword evidence="5" id="KW-1185">Reference proteome</keyword>
<name>A0A9E7SZC3_9EURY</name>
<dbReference type="InterPro" id="IPR011059">
    <property type="entry name" value="Metal-dep_hydrolase_composite"/>
</dbReference>
<keyword evidence="4" id="KW-0614">Plasmid</keyword>
<evidence type="ECO:0000259" key="3">
    <source>
        <dbReference type="Pfam" id="PF07969"/>
    </source>
</evidence>
<dbReference type="AlphaFoldDB" id="A0A9E7SZC3"/>
<evidence type="ECO:0000256" key="2">
    <source>
        <dbReference type="ARBA" id="ARBA00022801"/>
    </source>
</evidence>
<dbReference type="InterPro" id="IPR052349">
    <property type="entry name" value="Metallo-hydrolase_Enzymes"/>
</dbReference>
<dbReference type="Proteomes" id="UP001056855">
    <property type="component" value="Plasmid unnamed1"/>
</dbReference>
<dbReference type="FunFam" id="3.20.20.140:FF:000019">
    <property type="entry name" value="Cytosine deaminase"/>
    <property type="match status" value="1"/>
</dbReference>
<dbReference type="PANTHER" id="PTHR32027">
    <property type="entry name" value="CYTOSINE DEAMINASE"/>
    <property type="match status" value="1"/>
</dbReference>
<evidence type="ECO:0000313" key="4">
    <source>
        <dbReference type="EMBL" id="UTF55813.1"/>
    </source>
</evidence>
<gene>
    <name evidence="4" type="ORF">NGM29_18590</name>
</gene>
<keyword evidence="1" id="KW-0479">Metal-binding</keyword>
<reference evidence="4" key="1">
    <citation type="submission" date="2022-06" db="EMBL/GenBank/DDBJ databases">
        <title>Diverse halophilic archaea isolated from saline environments.</title>
        <authorList>
            <person name="Cui H.-L."/>
        </authorList>
    </citation>
    <scope>NUCLEOTIDE SEQUENCE</scope>
    <source>
        <strain evidence="4">WLHS1</strain>
        <plasmid evidence="4">unnamed1</plasmid>
    </source>
</reference>
<feature type="domain" description="Amidohydrolase 3" evidence="3">
    <location>
        <begin position="11"/>
        <end position="311"/>
    </location>
</feature>
<organism evidence="4 5">
    <name type="scientific">Natronosalvus rutilus</name>
    <dbReference type="NCBI Taxonomy" id="2953753"/>
    <lineage>
        <taxon>Archaea</taxon>
        <taxon>Methanobacteriati</taxon>
        <taxon>Methanobacteriota</taxon>
        <taxon>Stenosarchaea group</taxon>
        <taxon>Halobacteria</taxon>
        <taxon>Halobacteriales</taxon>
        <taxon>Natrialbaceae</taxon>
        <taxon>Natronosalvus</taxon>
    </lineage>
</organism>
<keyword evidence="2" id="KW-0378">Hydrolase</keyword>
<evidence type="ECO:0000256" key="1">
    <source>
        <dbReference type="ARBA" id="ARBA00022723"/>
    </source>
</evidence>
<dbReference type="Gene3D" id="3.20.20.140">
    <property type="entry name" value="Metal-dependent hydrolases"/>
    <property type="match status" value="1"/>
</dbReference>
<dbReference type="InterPro" id="IPR013108">
    <property type="entry name" value="Amidohydro_3"/>
</dbReference>
<dbReference type="SUPFAM" id="SSF51556">
    <property type="entry name" value="Metallo-dependent hydrolases"/>
    <property type="match status" value="1"/>
</dbReference>
<dbReference type="SUPFAM" id="SSF51338">
    <property type="entry name" value="Composite domain of metallo-dependent hydrolases"/>
    <property type="match status" value="1"/>
</dbReference>
<protein>
    <submittedName>
        <fullName evidence="4">Amidohydrolase family protein</fullName>
    </submittedName>
</protein>
<dbReference type="KEGG" id="sawl:NGM29_18590"/>
<dbReference type="PANTHER" id="PTHR32027:SF0">
    <property type="entry name" value="CYTOSINE DEAMINASE"/>
    <property type="match status" value="1"/>
</dbReference>
<geneLocation type="plasmid" evidence="4 5">
    <name>unnamed1</name>
</geneLocation>
<dbReference type="Pfam" id="PF07969">
    <property type="entry name" value="Amidohydro_3"/>
    <property type="match status" value="1"/>
</dbReference>
<dbReference type="GO" id="GO:0016814">
    <property type="term" value="F:hydrolase activity, acting on carbon-nitrogen (but not peptide) bonds, in cyclic amidines"/>
    <property type="evidence" value="ECO:0007669"/>
    <property type="project" value="TreeGrafter"/>
</dbReference>